<evidence type="ECO:0000256" key="3">
    <source>
        <dbReference type="ARBA" id="ARBA00022737"/>
    </source>
</evidence>
<feature type="chain" id="PRO_5012201430" description="Thyroglobulin type-1 domain-containing protein" evidence="6">
    <location>
        <begin position="22"/>
        <end position="272"/>
    </location>
</feature>
<dbReference type="Pfam" id="PF00086">
    <property type="entry name" value="Thyroglobulin_1"/>
    <property type="match status" value="2"/>
</dbReference>
<evidence type="ECO:0000256" key="2">
    <source>
        <dbReference type="ARBA" id="ARBA00022525"/>
    </source>
</evidence>
<comment type="caution">
    <text evidence="8">The sequence shown here is derived from an EMBL/GenBank/DDBJ whole genome shotgun (WGS) entry which is preliminary data.</text>
</comment>
<evidence type="ECO:0000256" key="6">
    <source>
        <dbReference type="SAM" id="SignalP"/>
    </source>
</evidence>
<dbReference type="GO" id="GO:0007160">
    <property type="term" value="P:cell-matrix adhesion"/>
    <property type="evidence" value="ECO:0007669"/>
    <property type="project" value="TreeGrafter"/>
</dbReference>
<feature type="domain" description="Thyroglobulin type-1" evidence="7">
    <location>
        <begin position="124"/>
        <end position="183"/>
    </location>
</feature>
<keyword evidence="2" id="KW-0964">Secreted</keyword>
<keyword evidence="4" id="KW-1015">Disulfide bond</keyword>
<proteinExistence type="predicted"/>
<dbReference type="SMART" id="SM00211">
    <property type="entry name" value="TY"/>
    <property type="match status" value="2"/>
</dbReference>
<dbReference type="PANTHER" id="PTHR12352:SF3">
    <property type="entry name" value="NIDOGEN-2"/>
    <property type="match status" value="1"/>
</dbReference>
<gene>
    <name evidence="8" type="ORF">B5V51_13749</name>
</gene>
<dbReference type="InterPro" id="IPR036857">
    <property type="entry name" value="Thyroglobulin_1_sf"/>
</dbReference>
<name>A0A2A4JRC2_HELVI</name>
<evidence type="ECO:0000256" key="4">
    <source>
        <dbReference type="ARBA" id="ARBA00023157"/>
    </source>
</evidence>
<dbReference type="STRING" id="7102.A0A2A4JRC2"/>
<evidence type="ECO:0000256" key="5">
    <source>
        <dbReference type="PROSITE-ProRule" id="PRU00500"/>
    </source>
</evidence>
<comment type="subcellular location">
    <subcellularLocation>
        <location evidence="1">Secreted</location>
    </subcellularLocation>
</comment>
<dbReference type="GO" id="GO:0005604">
    <property type="term" value="C:basement membrane"/>
    <property type="evidence" value="ECO:0007669"/>
    <property type="project" value="TreeGrafter"/>
</dbReference>
<keyword evidence="3" id="KW-0677">Repeat</keyword>
<evidence type="ECO:0000313" key="8">
    <source>
        <dbReference type="EMBL" id="PCG74154.1"/>
    </source>
</evidence>
<dbReference type="EMBL" id="NWSH01000797">
    <property type="protein sequence ID" value="PCG74154.1"/>
    <property type="molecule type" value="Genomic_DNA"/>
</dbReference>
<dbReference type="SUPFAM" id="SSF57610">
    <property type="entry name" value="Thyroglobulin type-1 domain"/>
    <property type="match status" value="3"/>
</dbReference>
<dbReference type="InterPro" id="IPR051950">
    <property type="entry name" value="Dev_reg/Prot_inhib"/>
</dbReference>
<dbReference type="AlphaFoldDB" id="A0A2A4JRC2"/>
<reference evidence="8" key="1">
    <citation type="submission" date="2017-09" db="EMBL/GenBank/DDBJ databases">
        <title>Contemporary evolution of a Lepidopteran species, Heliothis virescens, in response to modern agricultural practices.</title>
        <authorList>
            <person name="Fritz M.L."/>
            <person name="Deyonke A.M."/>
            <person name="Papanicolaou A."/>
            <person name="Micinski S."/>
            <person name="Westbrook J."/>
            <person name="Gould F."/>
        </authorList>
    </citation>
    <scope>NUCLEOTIDE SEQUENCE [LARGE SCALE GENOMIC DNA]</scope>
    <source>
        <strain evidence="8">HvINT-</strain>
        <tissue evidence="8">Whole body</tissue>
    </source>
</reference>
<accession>A0A2A4JRC2</accession>
<feature type="signal peptide" evidence="6">
    <location>
        <begin position="1"/>
        <end position="21"/>
    </location>
</feature>
<evidence type="ECO:0000256" key="1">
    <source>
        <dbReference type="ARBA" id="ARBA00004613"/>
    </source>
</evidence>
<keyword evidence="6" id="KW-0732">Signal</keyword>
<protein>
    <recommendedName>
        <fullName evidence="7">Thyroglobulin type-1 domain-containing protein</fullName>
    </recommendedName>
</protein>
<dbReference type="PROSITE" id="PS51162">
    <property type="entry name" value="THYROGLOBULIN_1_2"/>
    <property type="match status" value="2"/>
</dbReference>
<feature type="domain" description="Thyroglobulin type-1" evidence="7">
    <location>
        <begin position="69"/>
        <end position="122"/>
    </location>
</feature>
<dbReference type="InterPro" id="IPR000716">
    <property type="entry name" value="Thyroglobulin_1"/>
</dbReference>
<dbReference type="GO" id="GO:0005615">
    <property type="term" value="C:extracellular space"/>
    <property type="evidence" value="ECO:0007669"/>
    <property type="project" value="TreeGrafter"/>
</dbReference>
<dbReference type="PANTHER" id="PTHR12352">
    <property type="entry name" value="SECRETED MODULAR CALCIUM-BINDING PROTEIN"/>
    <property type="match status" value="1"/>
</dbReference>
<comment type="caution">
    <text evidence="5">Lacks conserved residue(s) required for the propagation of feature annotation.</text>
</comment>
<evidence type="ECO:0000259" key="7">
    <source>
        <dbReference type="PROSITE" id="PS51162"/>
    </source>
</evidence>
<sequence length="272" mass="30008">MTRRYQLWILVFCYTFRVVILQCQVAQTCVTDFSVAECWGSQVLVPNSNVFGCCPSCGNPSDVTDGPETEGCKPPSNCLPDGRYAPVQCKGNLFTGRCFCSDENGKRIFGHMWRDEADEMTCACSRRRAELEAQGRVTTLHCTESGDYEPLQCDGGMCWCAHPKTGQPTVTPIPEEDMTRLPCYSPSVIGEQYLRKCESLVIASGEIAEEQGRHGTNFLGNPAVTCDYDGSYGPYQITNGVAYCTGRDGEILGAWQATTSEMQGMNCSKYLF</sequence>
<dbReference type="Gene3D" id="4.10.800.10">
    <property type="entry name" value="Thyroglobulin type-1"/>
    <property type="match status" value="2"/>
</dbReference>
<organism evidence="8">
    <name type="scientific">Heliothis virescens</name>
    <name type="common">Tobacco budworm moth</name>
    <dbReference type="NCBI Taxonomy" id="7102"/>
    <lineage>
        <taxon>Eukaryota</taxon>
        <taxon>Metazoa</taxon>
        <taxon>Ecdysozoa</taxon>
        <taxon>Arthropoda</taxon>
        <taxon>Hexapoda</taxon>
        <taxon>Insecta</taxon>
        <taxon>Pterygota</taxon>
        <taxon>Neoptera</taxon>
        <taxon>Endopterygota</taxon>
        <taxon>Lepidoptera</taxon>
        <taxon>Glossata</taxon>
        <taxon>Ditrysia</taxon>
        <taxon>Noctuoidea</taxon>
        <taxon>Noctuidae</taxon>
        <taxon>Heliothinae</taxon>
        <taxon>Heliothis</taxon>
    </lineage>
</organism>